<organism evidence="4 5">
    <name type="scientific">Bugula neritina</name>
    <name type="common">Brown bryozoan</name>
    <name type="synonym">Sertularia neritina</name>
    <dbReference type="NCBI Taxonomy" id="10212"/>
    <lineage>
        <taxon>Eukaryota</taxon>
        <taxon>Metazoa</taxon>
        <taxon>Spiralia</taxon>
        <taxon>Lophotrochozoa</taxon>
        <taxon>Bryozoa</taxon>
        <taxon>Gymnolaemata</taxon>
        <taxon>Cheilostomatida</taxon>
        <taxon>Flustrina</taxon>
        <taxon>Buguloidea</taxon>
        <taxon>Bugulidae</taxon>
        <taxon>Bugula</taxon>
    </lineage>
</organism>
<dbReference type="OrthoDB" id="737510at2759"/>
<dbReference type="PROSITE" id="PS01009">
    <property type="entry name" value="CRISP_1"/>
    <property type="match status" value="1"/>
</dbReference>
<proteinExistence type="predicted"/>
<feature type="compositionally biased region" description="Basic and acidic residues" evidence="1">
    <location>
        <begin position="329"/>
        <end position="339"/>
    </location>
</feature>
<reference evidence="4" key="1">
    <citation type="submission" date="2020-06" db="EMBL/GenBank/DDBJ databases">
        <title>Draft genome of Bugula neritina, a colonial animal packing powerful symbionts and potential medicines.</title>
        <authorList>
            <person name="Rayko M."/>
        </authorList>
    </citation>
    <scope>NUCLEOTIDE SEQUENCE [LARGE SCALE GENOMIC DNA]</scope>
    <source>
        <strain evidence="4">Kwan_BN1</strain>
    </source>
</reference>
<evidence type="ECO:0000313" key="4">
    <source>
        <dbReference type="EMBL" id="KAF6036282.1"/>
    </source>
</evidence>
<accession>A0A7J7KCA5</accession>
<keyword evidence="2" id="KW-0732">Signal</keyword>
<dbReference type="InterPro" id="IPR035940">
    <property type="entry name" value="CAP_sf"/>
</dbReference>
<keyword evidence="5" id="KW-1185">Reference proteome</keyword>
<sequence>MHFIALTLPVIYLALVLCILVGEVKTLLTPTSLCPRKFSDYNIDHTACLAPREGDEKPITEGVSEESKVYIVNLHNHYRSKVEDYNNQPAATNMQKMYWDNELAMIAQKWASHCIWEHDESANRAVPGRYAVGQNLGRGHQGWGTVISHWQSEVNYLTFGQGKDPSKPIGHYTQMVWAESARIGCGYARCNRTQSYYVCNYGPTGNMHNRKFSPYEAGSKAASCPSTSASGLCDCNGKVCLNGGKLDLNTCQCDCPSKPWIKQSGDCSLDCSKAEDSFACATKGGNWGLKECGLYVNIPHEYCPIMCRLCPDPSVSGISPTSTTSGADLSEKEGSKSETTETPLQLPSNFPFGSSNDTWWDSVLNGNGGHRNTAPAPVSSSNKPTTTEKTTPTESKAADGLPVCTTPVEEAKCGQPSAKGYYDPKYCNVGLDHYCPGLCGKCKVTSCIDYENNSYEIGEHWMTEYGKLTCTAGGVSVERGCPIEKAGVVISEYEEYTYLDANIRWQCLCSEGYSLSCKGVWTPASRRRL</sequence>
<dbReference type="SMART" id="SM00198">
    <property type="entry name" value="SCP"/>
    <property type="match status" value="1"/>
</dbReference>
<feature type="region of interest" description="Disordered" evidence="1">
    <location>
        <begin position="363"/>
        <end position="400"/>
    </location>
</feature>
<dbReference type="AlphaFoldDB" id="A0A7J7KCA5"/>
<evidence type="ECO:0000259" key="3">
    <source>
        <dbReference type="SMART" id="SM00198"/>
    </source>
</evidence>
<dbReference type="Gene3D" id="3.40.33.10">
    <property type="entry name" value="CAP"/>
    <property type="match status" value="1"/>
</dbReference>
<evidence type="ECO:0000313" key="5">
    <source>
        <dbReference type="Proteomes" id="UP000593567"/>
    </source>
</evidence>
<dbReference type="PRINTS" id="PR00838">
    <property type="entry name" value="V5ALLERGEN"/>
</dbReference>
<dbReference type="Proteomes" id="UP000593567">
    <property type="component" value="Unassembled WGS sequence"/>
</dbReference>
<dbReference type="InterPro" id="IPR001283">
    <property type="entry name" value="CRISP-related"/>
</dbReference>
<dbReference type="InterPro" id="IPR002413">
    <property type="entry name" value="V5_allergen-like"/>
</dbReference>
<name>A0A7J7KCA5_BUGNE</name>
<feature type="chain" id="PRO_5029807809" evidence="2">
    <location>
        <begin position="27"/>
        <end position="529"/>
    </location>
</feature>
<dbReference type="EMBL" id="VXIV02000753">
    <property type="protein sequence ID" value="KAF6036282.1"/>
    <property type="molecule type" value="Genomic_DNA"/>
</dbReference>
<dbReference type="PRINTS" id="PR00837">
    <property type="entry name" value="V5TPXLIKE"/>
</dbReference>
<feature type="domain" description="SCP" evidence="3">
    <location>
        <begin position="66"/>
        <end position="209"/>
    </location>
</feature>
<dbReference type="CDD" id="cd05380">
    <property type="entry name" value="CAP_euk"/>
    <property type="match status" value="1"/>
</dbReference>
<feature type="signal peptide" evidence="2">
    <location>
        <begin position="1"/>
        <end position="26"/>
    </location>
</feature>
<dbReference type="GO" id="GO:0005576">
    <property type="term" value="C:extracellular region"/>
    <property type="evidence" value="ECO:0007669"/>
    <property type="project" value="InterPro"/>
</dbReference>
<comment type="caution">
    <text evidence="4">The sequence shown here is derived from an EMBL/GenBank/DDBJ whole genome shotgun (WGS) entry which is preliminary data.</text>
</comment>
<feature type="region of interest" description="Disordered" evidence="1">
    <location>
        <begin position="320"/>
        <end position="348"/>
    </location>
</feature>
<dbReference type="PROSITE" id="PS01010">
    <property type="entry name" value="CRISP_2"/>
    <property type="match status" value="1"/>
</dbReference>
<dbReference type="InterPro" id="IPR018244">
    <property type="entry name" value="Allrgn_V5/Tpx1_CS"/>
</dbReference>
<feature type="compositionally biased region" description="Low complexity" evidence="1">
    <location>
        <begin position="383"/>
        <end position="394"/>
    </location>
</feature>
<gene>
    <name evidence="4" type="ORF">EB796_005406</name>
</gene>
<evidence type="ECO:0000256" key="1">
    <source>
        <dbReference type="SAM" id="MobiDB-lite"/>
    </source>
</evidence>
<dbReference type="PANTHER" id="PTHR10334">
    <property type="entry name" value="CYSTEINE-RICH SECRETORY PROTEIN-RELATED"/>
    <property type="match status" value="1"/>
</dbReference>
<dbReference type="Pfam" id="PF00188">
    <property type="entry name" value="CAP"/>
    <property type="match status" value="1"/>
</dbReference>
<protein>
    <submittedName>
        <fullName evidence="4">CRISP2</fullName>
    </submittedName>
</protein>
<dbReference type="InterPro" id="IPR014044">
    <property type="entry name" value="CAP_dom"/>
</dbReference>
<evidence type="ECO:0000256" key="2">
    <source>
        <dbReference type="SAM" id="SignalP"/>
    </source>
</evidence>
<dbReference type="SUPFAM" id="SSF55797">
    <property type="entry name" value="PR-1-like"/>
    <property type="match status" value="1"/>
</dbReference>